<dbReference type="AlphaFoldDB" id="A0A088FNQ0"/>
<sequence length="168" mass="19969">MQSFPLFVSRVVPVITLSHCLRQRRWSLHNTPCQIDLRSGCHLRSQPFGTLSRREISDRPPAMPRGYWFRQCSRDVMFTGRIDQADPMKQVYYNEGWSGPNKYTFEVYQLENGSYRALARKWNGKINKVQQETQYLSDTREGLKHQDYPRTRQVKIFLNSDFWEKGND</sequence>
<reference evidence="1" key="1">
    <citation type="journal article" date="1997" name="Plasmid">
        <title>The resistance and integrase genes of pACM1, a conjugative multiple-resistance plasmid, from Klebsiella oxytoca.</title>
        <authorList>
            <person name="Preston K.E."/>
            <person name="Kacica M.A."/>
            <person name="Limberger R.J."/>
            <person name="Archinal W.A."/>
            <person name="Venezia R.A."/>
        </authorList>
    </citation>
    <scope>NUCLEOTIDE SEQUENCE</scope>
    <source>
        <strain evidence="1">ATCC 51983</strain>
        <plasmid evidence="1">pACM1</plasmid>
    </source>
</reference>
<reference evidence="1" key="3">
    <citation type="journal article" date="2000" name="Plasmid">
        <title>Nucleotide sequence of a 7-kb fragment of pACM1 encoding an IncM DNA primase and other putative proteins associated with conjugation.</title>
        <authorList>
            <person name="Preston K.E."/>
            <person name="Radomski C.C."/>
            <person name="Venezia R.A."/>
        </authorList>
    </citation>
    <scope>NUCLEOTIDE SEQUENCE</scope>
    <source>
        <strain evidence="1">ATCC 51983</strain>
        <plasmid evidence="1">pACM1</plasmid>
    </source>
</reference>
<reference evidence="1" key="4">
    <citation type="journal article" date="2002" name="Plasmid">
        <title>Chromosomal sequences from Klebsiella pneumoniae flank the SHV-5 extended-spectrum beta-lactamase gene in pACM1.</title>
        <authorList>
            <person name="Preston K.E."/>
            <person name="Venezia R.A."/>
        </authorList>
    </citation>
    <scope>NUCLEOTIDE SEQUENCE</scope>
    <source>
        <strain evidence="1">ATCC 51983</strain>
        <plasmid evidence="1">pACM1</plasmid>
    </source>
</reference>
<evidence type="ECO:0000313" key="1">
    <source>
        <dbReference type="EMBL" id="AIM47897.1"/>
    </source>
</evidence>
<dbReference type="EMBL" id="KJ541681">
    <property type="protein sequence ID" value="AIM47897.1"/>
    <property type="molecule type" value="Genomic_DNA"/>
</dbReference>
<name>A0A088FNQ0_KLEOX</name>
<protein>
    <submittedName>
        <fullName evidence="1">Uncharacterized protein</fullName>
    </submittedName>
</protein>
<proteinExistence type="predicted"/>
<dbReference type="GeneID" id="97918202"/>
<keyword evidence="1" id="KW-0614">Plasmid</keyword>
<accession>A0A088FNQ0</accession>
<reference evidence="1" key="5">
    <citation type="journal article" date="2004" name="Plasmid">
        <title>The SHV-5 extended-spectrum beta-lactamase gene of pACM1 is located on the remnant of a compound transposon.</title>
        <authorList>
            <person name="Preston K.E."/>
            <person name="Venezia R.A."/>
            <person name="Stellrecht K.A."/>
        </authorList>
    </citation>
    <scope>NUCLEOTIDE SEQUENCE</scope>
    <source>
        <strain evidence="1">ATCC 51983</strain>
        <plasmid evidence="1">pACM1</plasmid>
    </source>
</reference>
<dbReference type="GeneID" id="89551391"/>
<reference evidence="1" key="2">
    <citation type="journal article" date="1999" name="Plasmid">
        <title>The cassettes and 3' conserved segment of an integron from Klebsiella oxytoca plasmid pACM1.</title>
        <authorList>
            <person name="Preston K.E."/>
            <person name="Radomski C.C."/>
            <person name="Venezia R.A."/>
        </authorList>
    </citation>
    <scope>NUCLEOTIDE SEQUENCE</scope>
    <source>
        <strain evidence="1">ATCC 51983</strain>
        <plasmid evidence="1">pACM1</plasmid>
    </source>
</reference>
<organism evidence="1">
    <name type="scientific">Klebsiella oxytoca</name>
    <dbReference type="NCBI Taxonomy" id="571"/>
    <lineage>
        <taxon>Bacteria</taxon>
        <taxon>Pseudomonadati</taxon>
        <taxon>Pseudomonadota</taxon>
        <taxon>Gammaproteobacteria</taxon>
        <taxon>Enterobacterales</taxon>
        <taxon>Enterobacteriaceae</taxon>
        <taxon>Klebsiella/Raoultella group</taxon>
        <taxon>Klebsiella</taxon>
    </lineage>
</organism>
<dbReference type="RefSeq" id="WP_004187377.1">
    <property type="nucleotide sequence ID" value="NC_024997.1"/>
</dbReference>
<geneLocation type="plasmid" evidence="1">
    <name>pACM1</name>
</geneLocation>
<reference evidence="1" key="6">
    <citation type="journal article" date="2014" name="Plasmid">
        <title>The complete nucleotide sequence of the multi-drug resistance-encoding IncL/M plasmid pACM1.</title>
        <authorList>
            <person name="Preston K.E."/>
            <person name="Hitchcock S.A."/>
            <person name="Aziz A.Y."/>
            <person name="Tine J.A."/>
        </authorList>
    </citation>
    <scope>NUCLEOTIDE SEQUENCE</scope>
    <source>
        <strain evidence="1">ATCC 51983</strain>
        <plasmid evidence="1">pACM1</plasmid>
    </source>
</reference>